<dbReference type="FunFam" id="3.30.1370.30:FF:000006">
    <property type="entry name" value="40S ribosomal protein S8"/>
    <property type="match status" value="1"/>
</dbReference>
<reference evidence="5" key="1">
    <citation type="submission" date="2016-05" db="EMBL/GenBank/DDBJ databases">
        <title>Comparative genomics of biotechnologically important yeasts.</title>
        <authorList>
            <consortium name="DOE Joint Genome Institute"/>
            <person name="Riley R."/>
            <person name="Haridas S."/>
            <person name="Wolfe K.H."/>
            <person name="Lopes M.R."/>
            <person name="Hittinger C.T."/>
            <person name="Goker M."/>
            <person name="Salamov A."/>
            <person name="Wisecaver J."/>
            <person name="Long T.M."/>
            <person name="Aerts A.L."/>
            <person name="Barry K."/>
            <person name="Choi C."/>
            <person name="Clum A."/>
            <person name="Coughlan A.Y."/>
            <person name="Deshpande S."/>
            <person name="Douglass A.P."/>
            <person name="Hanson S.J."/>
            <person name="Klenk H.-P."/>
            <person name="Labutti K."/>
            <person name="Lapidus A."/>
            <person name="Lindquist E."/>
            <person name="Lipzen A."/>
            <person name="Meier-Kolthoff J.P."/>
            <person name="Ohm R.A."/>
            <person name="Otillar R.P."/>
            <person name="Pangilinan J."/>
            <person name="Peng Y."/>
            <person name="Rokas A."/>
            <person name="Rosa C.A."/>
            <person name="Scheuner C."/>
            <person name="Sibirny A.A."/>
            <person name="Slot J.C."/>
            <person name="Stielow J.B."/>
            <person name="Sun H."/>
            <person name="Kurtzman C.P."/>
            <person name="Blackwell M."/>
            <person name="Grigoriev I.V."/>
            <person name="Jeffries T.W."/>
        </authorList>
    </citation>
    <scope>NUCLEOTIDE SEQUENCE [LARGE SCALE GENOMIC DNA]</scope>
    <source>
        <strain evidence="5">DSM 1968</strain>
    </source>
</reference>
<dbReference type="InterPro" id="IPR035987">
    <property type="entry name" value="Ribosomal_uS8_sf"/>
</dbReference>
<dbReference type="Proteomes" id="UP000095038">
    <property type="component" value="Unassembled WGS sequence"/>
</dbReference>
<dbReference type="InParanoid" id="A0A1D2VQW2"/>
<dbReference type="OrthoDB" id="409928at2759"/>
<gene>
    <name evidence="4" type="ORF">ASCRUDRAFT_73731</name>
</gene>
<sequence>MSLVKLGYICSHLQNCATRRIPLTSIPYTRQSINVALHLYKEGFISAISKGSVVRPDLPSENIEVTFDNIATRKLWVTLKYRDNQPVLGKFRLVSTPSQKFFLSDVEIKALSSGLSVRKIKPQQPGELILVQLEDKKIIDLQEAAKNNVGGLVLCRART</sequence>
<evidence type="ECO:0000313" key="4">
    <source>
        <dbReference type="EMBL" id="ODV64006.1"/>
    </source>
</evidence>
<dbReference type="InterPro" id="IPR000630">
    <property type="entry name" value="Ribosomal_uS8"/>
</dbReference>
<dbReference type="AlphaFoldDB" id="A0A1D2VQW2"/>
<dbReference type="GO" id="GO:0003735">
    <property type="term" value="F:structural constituent of ribosome"/>
    <property type="evidence" value="ECO:0007669"/>
    <property type="project" value="EnsemblFungi"/>
</dbReference>
<dbReference type="GO" id="GO:0006412">
    <property type="term" value="P:translation"/>
    <property type="evidence" value="ECO:0007669"/>
    <property type="project" value="InterPro"/>
</dbReference>
<dbReference type="Pfam" id="PF00410">
    <property type="entry name" value="Ribosomal_S8"/>
    <property type="match status" value="1"/>
</dbReference>
<accession>A0A1D2VQW2</accession>
<evidence type="ECO:0000256" key="1">
    <source>
        <dbReference type="ARBA" id="ARBA00006471"/>
    </source>
</evidence>
<evidence type="ECO:0000256" key="3">
    <source>
        <dbReference type="ARBA" id="ARBA00023274"/>
    </source>
</evidence>
<dbReference type="SUPFAM" id="SSF56047">
    <property type="entry name" value="Ribosomal protein S8"/>
    <property type="match status" value="1"/>
</dbReference>
<dbReference type="FunCoup" id="A0A1D2VQW2">
    <property type="interactions" value="98"/>
</dbReference>
<dbReference type="GeneID" id="30966050"/>
<dbReference type="EMBL" id="KV454475">
    <property type="protein sequence ID" value="ODV64006.1"/>
    <property type="molecule type" value="Genomic_DNA"/>
</dbReference>
<organism evidence="4 5">
    <name type="scientific">Ascoidea rubescens DSM 1968</name>
    <dbReference type="NCBI Taxonomy" id="1344418"/>
    <lineage>
        <taxon>Eukaryota</taxon>
        <taxon>Fungi</taxon>
        <taxon>Dikarya</taxon>
        <taxon>Ascomycota</taxon>
        <taxon>Saccharomycotina</taxon>
        <taxon>Saccharomycetes</taxon>
        <taxon>Ascoideaceae</taxon>
        <taxon>Ascoidea</taxon>
    </lineage>
</organism>
<protein>
    <submittedName>
        <fullName evidence="4">Mitochondrial ribosomal protein of the small subunit</fullName>
    </submittedName>
</protein>
<comment type="similarity">
    <text evidence="1">Belongs to the universal ribosomal protein uS8 family.</text>
</comment>
<dbReference type="RefSeq" id="XP_020050313.1">
    <property type="nucleotide sequence ID" value="XM_020192414.1"/>
</dbReference>
<dbReference type="GO" id="GO:0005763">
    <property type="term" value="C:mitochondrial small ribosomal subunit"/>
    <property type="evidence" value="ECO:0007669"/>
    <property type="project" value="EnsemblFungi"/>
</dbReference>
<name>A0A1D2VQW2_9ASCO</name>
<proteinExistence type="inferred from homology"/>
<evidence type="ECO:0000313" key="5">
    <source>
        <dbReference type="Proteomes" id="UP000095038"/>
    </source>
</evidence>
<keyword evidence="3" id="KW-0687">Ribonucleoprotein</keyword>
<keyword evidence="2 4" id="KW-0689">Ribosomal protein</keyword>
<evidence type="ECO:0000256" key="2">
    <source>
        <dbReference type="ARBA" id="ARBA00022980"/>
    </source>
</evidence>
<dbReference type="Gene3D" id="3.30.1490.10">
    <property type="match status" value="1"/>
</dbReference>
<keyword evidence="5" id="KW-1185">Reference proteome</keyword>
<dbReference type="STRING" id="1344418.A0A1D2VQW2"/>
<dbReference type="Gene3D" id="3.30.1370.30">
    <property type="match status" value="1"/>
</dbReference>